<dbReference type="Proteomes" id="UP000591131">
    <property type="component" value="Unassembled WGS sequence"/>
</dbReference>
<dbReference type="AlphaFoldDB" id="A0A7J6KVZ3"/>
<feature type="region of interest" description="Disordered" evidence="1">
    <location>
        <begin position="552"/>
        <end position="584"/>
    </location>
</feature>
<feature type="non-terminal residue" evidence="2">
    <location>
        <position position="1"/>
    </location>
</feature>
<dbReference type="EMBL" id="JAAPAO010001051">
    <property type="protein sequence ID" value="KAF4651505.1"/>
    <property type="molecule type" value="Genomic_DNA"/>
</dbReference>
<evidence type="ECO:0000313" key="2">
    <source>
        <dbReference type="EMBL" id="KAF4651505.1"/>
    </source>
</evidence>
<proteinExistence type="predicted"/>
<protein>
    <submittedName>
        <fullName evidence="2">Uncharacterized protein</fullName>
    </submittedName>
</protein>
<name>A0A7J6KVZ3_PERCH</name>
<reference evidence="2 3" key="1">
    <citation type="submission" date="2020-04" db="EMBL/GenBank/DDBJ databases">
        <title>Perkinsus chesapeaki whole genome sequence.</title>
        <authorList>
            <person name="Bogema D.R."/>
        </authorList>
    </citation>
    <scope>NUCLEOTIDE SEQUENCE [LARGE SCALE GENOMIC DNA]</scope>
    <source>
        <strain evidence="2">ATCC PRA-425</strain>
    </source>
</reference>
<keyword evidence="3" id="KW-1185">Reference proteome</keyword>
<gene>
    <name evidence="2" type="ORF">FOL47_000354</name>
</gene>
<comment type="caution">
    <text evidence="2">The sequence shown here is derived from an EMBL/GenBank/DDBJ whole genome shotgun (WGS) entry which is preliminary data.</text>
</comment>
<evidence type="ECO:0000256" key="1">
    <source>
        <dbReference type="SAM" id="MobiDB-lite"/>
    </source>
</evidence>
<evidence type="ECO:0000313" key="3">
    <source>
        <dbReference type="Proteomes" id="UP000591131"/>
    </source>
</evidence>
<dbReference type="OrthoDB" id="10433048at2759"/>
<organism evidence="2 3">
    <name type="scientific">Perkinsus chesapeaki</name>
    <name type="common">Clam parasite</name>
    <name type="synonym">Perkinsus andrewsi</name>
    <dbReference type="NCBI Taxonomy" id="330153"/>
    <lineage>
        <taxon>Eukaryota</taxon>
        <taxon>Sar</taxon>
        <taxon>Alveolata</taxon>
        <taxon>Perkinsozoa</taxon>
        <taxon>Perkinsea</taxon>
        <taxon>Perkinsida</taxon>
        <taxon>Perkinsidae</taxon>
        <taxon>Perkinsus</taxon>
    </lineage>
</organism>
<accession>A0A7J6KVZ3</accession>
<sequence>YLLPISVLPSVTQRELLIQTGEQFESSHNSSNHRSLYATSGGRKFKARDTLCSYLSLPDRYVSESRSIQLTAEEYFLFCFVYLIISGPISAIDIAAGKSGAGGSQHSHSGRKDMWSSRDIRIGSSRRRCPSDTGEIFSDSYDKLLDLYLARYFGQEPAPCMDDKNVISSEEKEYNRRMGLLLVHLATAFWISPQLWGPVGVAQMRMDVPLLRSLRTVCIRVLALDSLKSSIAVVDAAEVRRSRTLGGINEQEWTLITGDGVSGPSPLPPAFPQECQVLLPSIVELLHVKLSKGSSPVTSSTISSETAVYLIKIWIMLLQPWSAGTWIGISTGDGDVWPYYIAAMQCLLRNPLTLEVTPLYYPLMLVVFEHPAVSGTCEDMLVEGDDDRKYFNSPEIYSFVHMLVVLFECIVNDQLMAEVAVNSLPQQGGGNAVFATPTTLAQTFVDKVYPVYRALLRSSGFVPDFKQDVKRIVNAMKVSSFWSRTVLVTGDQRRSSAPSTGMVRPAKGMASATDSTLERLKGMVSHTLFSEKDTSEQLPNLLAIAPRTVTPPRRISFEDSPPKETRHEEVPESHRSPPLTVAEPSYDRPLKPVAKIEFAFLMQPCKALASRLSQFLDLDPIVTPGGQTEPYVEWTR</sequence>
<feature type="compositionally biased region" description="Basic and acidic residues" evidence="1">
    <location>
        <begin position="555"/>
        <end position="575"/>
    </location>
</feature>